<dbReference type="AlphaFoldDB" id="I2C8N6"/>
<evidence type="ECO:0000313" key="2">
    <source>
        <dbReference type="Proteomes" id="UP000002878"/>
    </source>
</evidence>
<evidence type="ECO:0000313" key="1">
    <source>
        <dbReference type="EMBL" id="AFJ63010.1"/>
    </source>
</evidence>
<reference evidence="1 2" key="1">
    <citation type="journal article" date="2012" name="J. Biotechnol.">
        <title>Genome sequence of the plant growth promoting strain Bacillus amyloliquefaciens subsp. plantarum B9601-Y2 and expression of mersacidin and other secondary metabolites.</title>
        <authorList>
            <person name="He P."/>
            <person name="Hao K."/>
            <person name="Blom J."/>
            <person name="Ruckert C."/>
            <person name="Vater J."/>
            <person name="Mao Z."/>
            <person name="Wu Y."/>
            <person name="Hou M."/>
            <person name="He P."/>
            <person name="He Y."/>
            <person name="Borriss R."/>
        </authorList>
    </citation>
    <scope>NUCLEOTIDE SEQUENCE [LARGE SCALE GENOMIC DNA]</scope>
    <source>
        <strain evidence="1">Y2</strain>
    </source>
</reference>
<dbReference type="KEGG" id="bqy:MUS_3123"/>
<name>I2C8N6_BACAY</name>
<organism evidence="1 2">
    <name type="scientific">Bacillus amyloliquefaciens (strain Y2)</name>
    <name type="common">Bacillus amyloliquefaciens subsp. plantarum (strain B9601-Y2)</name>
    <dbReference type="NCBI Taxonomy" id="1155777"/>
    <lineage>
        <taxon>Bacteria</taxon>
        <taxon>Bacillati</taxon>
        <taxon>Bacillota</taxon>
        <taxon>Bacilli</taxon>
        <taxon>Bacillales</taxon>
        <taxon>Bacillaceae</taxon>
        <taxon>Bacillus</taxon>
        <taxon>Bacillus amyloliquefaciens group</taxon>
    </lineage>
</organism>
<protein>
    <submittedName>
        <fullName evidence="1">Uncharacterized protein</fullName>
    </submittedName>
</protein>
<gene>
    <name evidence="1" type="ORF">MUS_3123</name>
</gene>
<dbReference type="PATRIC" id="fig|1126211.3.peg.2969"/>
<accession>I2C8N6</accession>
<dbReference type="EMBL" id="CP003332">
    <property type="protein sequence ID" value="AFJ63010.1"/>
    <property type="molecule type" value="Genomic_DNA"/>
</dbReference>
<dbReference type="HOGENOM" id="CLU_3339517_0_0_9"/>
<proteinExistence type="predicted"/>
<dbReference type="Proteomes" id="UP000002878">
    <property type="component" value="Chromosome"/>
</dbReference>
<sequence>MLILFSPDPAGNNLIYTVYYNRAAGVQNLRWTRRQRD</sequence>